<sequence>MDNLNPKEFFEHTIVLSKKCMVCGGCQDIKRLLIILNLSLSRPKVLNTHIPLKEVFLCPKCSSAVQLSEAFQKVSPKITFCLSVQLKEIVASKKNTKKEKKMMVQKNKMDQQKLQTINDSISHYEEQIDDQIQPESVKWWSKYLNTSNDESESESEGELESESEIEKKQKKQKKKKKKKKTKEKEASQHTPKECD</sequence>
<evidence type="ECO:0000313" key="2">
    <source>
        <dbReference type="EMBL" id="KAJ3451049.1"/>
    </source>
</evidence>
<protein>
    <submittedName>
        <fullName evidence="2">Ca-responsive protein</fullName>
    </submittedName>
</protein>
<feature type="region of interest" description="Disordered" evidence="1">
    <location>
        <begin position="147"/>
        <end position="195"/>
    </location>
</feature>
<feature type="compositionally biased region" description="Basic and acidic residues" evidence="1">
    <location>
        <begin position="182"/>
        <end position="195"/>
    </location>
</feature>
<dbReference type="Proteomes" id="UP001146793">
    <property type="component" value="Unassembled WGS sequence"/>
</dbReference>
<gene>
    <name evidence="2" type="ORF">M0812_05089</name>
</gene>
<name>A0AAV8A9Y2_9EUKA</name>
<accession>A0AAV8A9Y2</accession>
<comment type="caution">
    <text evidence="2">The sequence shown here is derived from an EMBL/GenBank/DDBJ whole genome shotgun (WGS) entry which is preliminary data.</text>
</comment>
<dbReference type="EMBL" id="JANTQA010000011">
    <property type="protein sequence ID" value="KAJ3451049.1"/>
    <property type="molecule type" value="Genomic_DNA"/>
</dbReference>
<reference evidence="2" key="1">
    <citation type="submission" date="2022-08" db="EMBL/GenBank/DDBJ databases">
        <title>Novel sulphate-reducing endosymbionts in the free-living metamonad Anaeramoeba.</title>
        <authorList>
            <person name="Jerlstrom-Hultqvist J."/>
            <person name="Cepicka I."/>
            <person name="Gallot-Lavallee L."/>
            <person name="Salas-Leiva D."/>
            <person name="Curtis B.A."/>
            <person name="Zahonova K."/>
            <person name="Pipaliya S."/>
            <person name="Dacks J."/>
            <person name="Roger A.J."/>
        </authorList>
    </citation>
    <scope>NUCLEOTIDE SEQUENCE</scope>
    <source>
        <strain evidence="2">Busselton2</strain>
    </source>
</reference>
<evidence type="ECO:0000313" key="3">
    <source>
        <dbReference type="Proteomes" id="UP001146793"/>
    </source>
</evidence>
<dbReference type="AlphaFoldDB" id="A0AAV8A9Y2"/>
<feature type="compositionally biased region" description="Basic residues" evidence="1">
    <location>
        <begin position="168"/>
        <end position="181"/>
    </location>
</feature>
<proteinExistence type="predicted"/>
<evidence type="ECO:0000256" key="1">
    <source>
        <dbReference type="SAM" id="MobiDB-lite"/>
    </source>
</evidence>
<organism evidence="2 3">
    <name type="scientific">Anaeramoeba flamelloides</name>
    <dbReference type="NCBI Taxonomy" id="1746091"/>
    <lineage>
        <taxon>Eukaryota</taxon>
        <taxon>Metamonada</taxon>
        <taxon>Anaeramoebidae</taxon>
        <taxon>Anaeramoeba</taxon>
    </lineage>
</organism>
<feature type="compositionally biased region" description="Acidic residues" evidence="1">
    <location>
        <begin position="149"/>
        <end position="163"/>
    </location>
</feature>